<evidence type="ECO:0000313" key="1">
    <source>
        <dbReference type="EMBL" id="GMA87185.1"/>
    </source>
</evidence>
<sequence>MPVSTPKTPTLVIDMVPPAMSAGWVRPSRAVAVRAASASARLAQGHRLRVLDVRHDEAPRGGGGDAEVHRVLDHDLLGLLVPGRVDLGVPAGREEHGLHDDQQRRHLDIPELAVGAQPLDEPSWCG</sequence>
<accession>A0ABQ6JIW0</accession>
<protein>
    <submittedName>
        <fullName evidence="1">Uncharacterized protein</fullName>
    </submittedName>
</protein>
<reference evidence="2" key="1">
    <citation type="journal article" date="2019" name="Int. J. Syst. Evol. Microbiol.">
        <title>The Global Catalogue of Microorganisms (GCM) 10K type strain sequencing project: providing services to taxonomists for standard genome sequencing and annotation.</title>
        <authorList>
            <consortium name="The Broad Institute Genomics Platform"/>
            <consortium name="The Broad Institute Genome Sequencing Center for Infectious Disease"/>
            <person name="Wu L."/>
            <person name="Ma J."/>
        </authorList>
    </citation>
    <scope>NUCLEOTIDE SEQUENCE [LARGE SCALE GENOMIC DNA]</scope>
    <source>
        <strain evidence="2">NBRC 108730</strain>
    </source>
</reference>
<comment type="caution">
    <text evidence="1">The sequence shown here is derived from an EMBL/GenBank/DDBJ whole genome shotgun (WGS) entry which is preliminary data.</text>
</comment>
<evidence type="ECO:0000313" key="2">
    <source>
        <dbReference type="Proteomes" id="UP001157017"/>
    </source>
</evidence>
<keyword evidence="2" id="KW-1185">Reference proteome</keyword>
<organism evidence="1 2">
    <name type="scientific">Angustibacter aerolatus</name>
    <dbReference type="NCBI Taxonomy" id="1162965"/>
    <lineage>
        <taxon>Bacteria</taxon>
        <taxon>Bacillati</taxon>
        <taxon>Actinomycetota</taxon>
        <taxon>Actinomycetes</taxon>
        <taxon>Kineosporiales</taxon>
        <taxon>Kineosporiaceae</taxon>
    </lineage>
</organism>
<name>A0ABQ6JIW0_9ACTN</name>
<dbReference type="EMBL" id="BSUZ01000001">
    <property type="protein sequence ID" value="GMA87185.1"/>
    <property type="molecule type" value="Genomic_DNA"/>
</dbReference>
<dbReference type="Proteomes" id="UP001157017">
    <property type="component" value="Unassembled WGS sequence"/>
</dbReference>
<gene>
    <name evidence="1" type="ORF">GCM10025868_24350</name>
</gene>
<proteinExistence type="predicted"/>